<feature type="transmembrane region" description="Helical" evidence="14">
    <location>
        <begin position="146"/>
        <end position="167"/>
    </location>
</feature>
<evidence type="ECO:0000256" key="14">
    <source>
        <dbReference type="SAM" id="Phobius"/>
    </source>
</evidence>
<keyword evidence="4" id="KW-1003">Cell membrane</keyword>
<dbReference type="InterPro" id="IPR052168">
    <property type="entry name" value="Cytochrome_b561_oxidase"/>
</dbReference>
<accession>A0ABV3R1K8</accession>
<keyword evidence="8" id="KW-0249">Electron transport</keyword>
<comment type="cofactor">
    <cofactor evidence="1">
        <name>heme b</name>
        <dbReference type="ChEBI" id="CHEBI:60344"/>
    </cofactor>
</comment>
<dbReference type="PANTHER" id="PTHR30529">
    <property type="entry name" value="CYTOCHROME B561"/>
    <property type="match status" value="1"/>
</dbReference>
<evidence type="ECO:0000313" key="16">
    <source>
        <dbReference type="EMBL" id="MEW9807195.1"/>
    </source>
</evidence>
<keyword evidence="3" id="KW-0813">Transport</keyword>
<name>A0ABV3R1K8_9HYPH</name>
<keyword evidence="5" id="KW-0349">Heme</keyword>
<protein>
    <submittedName>
        <fullName evidence="16">Cytochrome b</fullName>
    </submittedName>
</protein>
<reference evidence="16 17" key="1">
    <citation type="submission" date="2024-06" db="EMBL/GenBank/DDBJ databases">
        <authorList>
            <person name="Tuo L."/>
        </authorList>
    </citation>
    <scope>NUCLEOTIDE SEQUENCE [LARGE SCALE GENOMIC DNA]</scope>
    <source>
        <strain evidence="16 17">ZMM04-5</strain>
    </source>
</reference>
<keyword evidence="7" id="KW-0479">Metal-binding</keyword>
<keyword evidence="6 14" id="KW-0812">Transmembrane</keyword>
<organism evidence="16 17">
    <name type="scientific">Mesorhizobium marinum</name>
    <dbReference type="NCBI Taxonomy" id="3228790"/>
    <lineage>
        <taxon>Bacteria</taxon>
        <taxon>Pseudomonadati</taxon>
        <taxon>Pseudomonadota</taxon>
        <taxon>Alphaproteobacteria</taxon>
        <taxon>Hyphomicrobiales</taxon>
        <taxon>Phyllobacteriaceae</taxon>
        <taxon>Mesorhizobium</taxon>
    </lineage>
</organism>
<evidence type="ECO:0000256" key="1">
    <source>
        <dbReference type="ARBA" id="ARBA00001970"/>
    </source>
</evidence>
<evidence type="ECO:0000256" key="13">
    <source>
        <dbReference type="SAM" id="MobiDB-lite"/>
    </source>
</evidence>
<evidence type="ECO:0000256" key="2">
    <source>
        <dbReference type="ARBA" id="ARBA00004651"/>
    </source>
</evidence>
<feature type="domain" description="Cytochrome b561 bacterial/Ni-hydrogenase" evidence="15">
    <location>
        <begin position="7"/>
        <end position="180"/>
    </location>
</feature>
<evidence type="ECO:0000256" key="11">
    <source>
        <dbReference type="ARBA" id="ARBA00023136"/>
    </source>
</evidence>
<sequence length="201" mass="21290">MSRGTAYDPVSIAFHWTIAALFLGQMALGLSMERVKSMALQFELIQWHKSFGFLILVLASLRLGWRIAAGAPAPDAGLGAVERRAAALVQGALLALTLMVPAAGWALASTSTLGIPSFAFNLVIVPPLPLTPSAPAEAFWRQAHKLLAYAALALVAGHAAAALRHHLLLRDAVLARMLPGLSPRPAKPGDPQPSRRTSRDA</sequence>
<comment type="subcellular location">
    <subcellularLocation>
        <location evidence="2">Cell membrane</location>
        <topology evidence="2">Multi-pass membrane protein</topology>
    </subcellularLocation>
</comment>
<dbReference type="InterPro" id="IPR011577">
    <property type="entry name" value="Cyt_b561_bac/Ni-Hgenase"/>
</dbReference>
<dbReference type="Pfam" id="PF01292">
    <property type="entry name" value="Ni_hydr_CYTB"/>
    <property type="match status" value="1"/>
</dbReference>
<dbReference type="Gene3D" id="1.20.950.20">
    <property type="entry name" value="Transmembrane di-heme cytochromes, Chain C"/>
    <property type="match status" value="1"/>
</dbReference>
<evidence type="ECO:0000256" key="5">
    <source>
        <dbReference type="ARBA" id="ARBA00022617"/>
    </source>
</evidence>
<gene>
    <name evidence="16" type="ORF">ABUE31_14475</name>
</gene>
<evidence type="ECO:0000256" key="7">
    <source>
        <dbReference type="ARBA" id="ARBA00022723"/>
    </source>
</evidence>
<evidence type="ECO:0000256" key="3">
    <source>
        <dbReference type="ARBA" id="ARBA00022448"/>
    </source>
</evidence>
<dbReference type="RefSeq" id="WP_367724355.1">
    <property type="nucleotide sequence ID" value="NZ_JBFOCI010000004.1"/>
</dbReference>
<evidence type="ECO:0000256" key="10">
    <source>
        <dbReference type="ARBA" id="ARBA00023004"/>
    </source>
</evidence>
<keyword evidence="9 14" id="KW-1133">Transmembrane helix</keyword>
<evidence type="ECO:0000259" key="15">
    <source>
        <dbReference type="Pfam" id="PF01292"/>
    </source>
</evidence>
<evidence type="ECO:0000256" key="9">
    <source>
        <dbReference type="ARBA" id="ARBA00022989"/>
    </source>
</evidence>
<feature type="transmembrane region" description="Helical" evidence="14">
    <location>
        <begin position="12"/>
        <end position="30"/>
    </location>
</feature>
<evidence type="ECO:0000256" key="12">
    <source>
        <dbReference type="ARBA" id="ARBA00037975"/>
    </source>
</evidence>
<dbReference type="Proteomes" id="UP001556196">
    <property type="component" value="Unassembled WGS sequence"/>
</dbReference>
<evidence type="ECO:0000256" key="6">
    <source>
        <dbReference type="ARBA" id="ARBA00022692"/>
    </source>
</evidence>
<proteinExistence type="inferred from homology"/>
<comment type="similarity">
    <text evidence="12">Belongs to the cytochrome b561 family.</text>
</comment>
<keyword evidence="17" id="KW-1185">Reference proteome</keyword>
<comment type="caution">
    <text evidence="16">The sequence shown here is derived from an EMBL/GenBank/DDBJ whole genome shotgun (WGS) entry which is preliminary data.</text>
</comment>
<dbReference type="InterPro" id="IPR016174">
    <property type="entry name" value="Di-haem_cyt_TM"/>
</dbReference>
<keyword evidence="11 14" id="KW-0472">Membrane</keyword>
<feature type="transmembrane region" description="Helical" evidence="14">
    <location>
        <begin position="51"/>
        <end position="68"/>
    </location>
</feature>
<evidence type="ECO:0000256" key="8">
    <source>
        <dbReference type="ARBA" id="ARBA00022982"/>
    </source>
</evidence>
<dbReference type="PANTHER" id="PTHR30529:SF1">
    <property type="entry name" value="CYTOCHROME B561 HOMOLOG 2"/>
    <property type="match status" value="1"/>
</dbReference>
<dbReference type="EMBL" id="JBFOCI010000004">
    <property type="protein sequence ID" value="MEW9807195.1"/>
    <property type="molecule type" value="Genomic_DNA"/>
</dbReference>
<feature type="region of interest" description="Disordered" evidence="13">
    <location>
        <begin position="180"/>
        <end position="201"/>
    </location>
</feature>
<evidence type="ECO:0000313" key="17">
    <source>
        <dbReference type="Proteomes" id="UP001556196"/>
    </source>
</evidence>
<evidence type="ECO:0000256" key="4">
    <source>
        <dbReference type="ARBA" id="ARBA00022475"/>
    </source>
</evidence>
<feature type="transmembrane region" description="Helical" evidence="14">
    <location>
        <begin position="88"/>
        <end position="108"/>
    </location>
</feature>
<dbReference type="SUPFAM" id="SSF81342">
    <property type="entry name" value="Transmembrane di-heme cytochromes"/>
    <property type="match status" value="1"/>
</dbReference>
<keyword evidence="10" id="KW-0408">Iron</keyword>